<evidence type="ECO:0000313" key="8">
    <source>
        <dbReference type="EMBL" id="MDN3563839.1"/>
    </source>
</evidence>
<evidence type="ECO:0000313" key="9">
    <source>
        <dbReference type="Proteomes" id="UP001529369"/>
    </source>
</evidence>
<gene>
    <name evidence="8" type="ORF">QWZ14_05540</name>
</gene>
<feature type="transmembrane region" description="Helical" evidence="7">
    <location>
        <begin position="369"/>
        <end position="395"/>
    </location>
</feature>
<dbReference type="EMBL" id="JAUFPN010000042">
    <property type="protein sequence ID" value="MDN3563839.1"/>
    <property type="molecule type" value="Genomic_DNA"/>
</dbReference>
<feature type="transmembrane region" description="Helical" evidence="7">
    <location>
        <begin position="175"/>
        <end position="195"/>
    </location>
</feature>
<evidence type="ECO:0000256" key="4">
    <source>
        <dbReference type="ARBA" id="ARBA00022692"/>
    </source>
</evidence>
<dbReference type="Proteomes" id="UP001529369">
    <property type="component" value="Unassembled WGS sequence"/>
</dbReference>
<comment type="subcellular location">
    <subcellularLocation>
        <location evidence="1">Cell membrane</location>
        <topology evidence="1">Multi-pass membrane protein</topology>
    </subcellularLocation>
</comment>
<keyword evidence="4 7" id="KW-0812">Transmembrane</keyword>
<dbReference type="InterPro" id="IPR036259">
    <property type="entry name" value="MFS_trans_sf"/>
</dbReference>
<protein>
    <submittedName>
        <fullName evidence="8">MFS transporter</fullName>
    </submittedName>
</protein>
<dbReference type="PANTHER" id="PTHR23513:SF9">
    <property type="entry name" value="ENTEROBACTIN EXPORTER ENTS"/>
    <property type="match status" value="1"/>
</dbReference>
<evidence type="ECO:0000256" key="6">
    <source>
        <dbReference type="ARBA" id="ARBA00023136"/>
    </source>
</evidence>
<evidence type="ECO:0000256" key="2">
    <source>
        <dbReference type="ARBA" id="ARBA00022448"/>
    </source>
</evidence>
<reference evidence="9" key="1">
    <citation type="journal article" date="2019" name="Int. J. Syst. Evol. Microbiol.">
        <title>The Global Catalogue of Microorganisms (GCM) 10K type strain sequencing project: providing services to taxonomists for standard genome sequencing and annotation.</title>
        <authorList>
            <consortium name="The Broad Institute Genomics Platform"/>
            <consortium name="The Broad Institute Genome Sequencing Center for Infectious Disease"/>
            <person name="Wu L."/>
            <person name="Ma J."/>
        </authorList>
    </citation>
    <scope>NUCLEOTIDE SEQUENCE [LARGE SCALE GENOMIC DNA]</scope>
    <source>
        <strain evidence="9">CECT 7131</strain>
    </source>
</reference>
<evidence type="ECO:0000256" key="1">
    <source>
        <dbReference type="ARBA" id="ARBA00004651"/>
    </source>
</evidence>
<keyword evidence="3" id="KW-1003">Cell membrane</keyword>
<keyword evidence="2" id="KW-0813">Transport</keyword>
<dbReference type="InterPro" id="IPR010290">
    <property type="entry name" value="TM_effector"/>
</dbReference>
<dbReference type="SUPFAM" id="SSF103473">
    <property type="entry name" value="MFS general substrate transporter"/>
    <property type="match status" value="1"/>
</dbReference>
<keyword evidence="9" id="KW-1185">Reference proteome</keyword>
<feature type="transmembrane region" description="Helical" evidence="7">
    <location>
        <begin position="54"/>
        <end position="76"/>
    </location>
</feature>
<sequence>MADDEGAAAAPSILRHRPFLLFWASRVLSTLCFQMLAVAVAWQLYALTGSALDLGLVGLVQFIPVLVLTLPAGHWADRGDRRAIVAGCQGLVALLAGLLLLGSLQGWLGREAIFVLIGLVGCARAVEAPTMASLLPGLVPRASFPRAAAWSASANQTAQILGPALGGLLTLLGPGAAYGTAAALLLLAAAAAAAIRAPRPVRPGDARGLAALLMGFGFVRRHRLVLGAISLDLFAVLLGGAVALLPVFARDVLGTGPAGLGLLRAAPALGALAMSVLLANRPLRPPVGPRMFGALLVFGLASTVFALSGQLWLSVAALAVAGGADVVSVVVRSSLVQLNTPDEMRGRVSAVNSLFVGASNQLGDFRAGAVAALVGAVPAAVLGGLGTMLVALLWLRLFPELRRLRDLDH</sequence>
<feature type="transmembrane region" description="Helical" evidence="7">
    <location>
        <begin position="82"/>
        <end position="101"/>
    </location>
</feature>
<feature type="transmembrane region" description="Helical" evidence="7">
    <location>
        <begin position="261"/>
        <end position="279"/>
    </location>
</feature>
<dbReference type="CDD" id="cd06173">
    <property type="entry name" value="MFS_MefA_like"/>
    <property type="match status" value="1"/>
</dbReference>
<feature type="transmembrane region" description="Helical" evidence="7">
    <location>
        <begin position="291"/>
        <end position="313"/>
    </location>
</feature>
<keyword evidence="6 7" id="KW-0472">Membrane</keyword>
<evidence type="ECO:0000256" key="3">
    <source>
        <dbReference type="ARBA" id="ARBA00022475"/>
    </source>
</evidence>
<evidence type="ECO:0000256" key="7">
    <source>
        <dbReference type="SAM" id="Phobius"/>
    </source>
</evidence>
<dbReference type="RefSeq" id="WP_290315626.1">
    <property type="nucleotide sequence ID" value="NZ_JAUFPN010000042.1"/>
</dbReference>
<dbReference type="Gene3D" id="1.20.1250.20">
    <property type="entry name" value="MFS general substrate transporter like domains"/>
    <property type="match status" value="1"/>
</dbReference>
<comment type="caution">
    <text evidence="8">The sequence shown here is derived from an EMBL/GenBank/DDBJ whole genome shotgun (WGS) entry which is preliminary data.</text>
</comment>
<dbReference type="Pfam" id="PF05977">
    <property type="entry name" value="MFS_3"/>
    <property type="match status" value="1"/>
</dbReference>
<feature type="transmembrane region" description="Helical" evidence="7">
    <location>
        <begin position="224"/>
        <end position="249"/>
    </location>
</feature>
<dbReference type="PANTHER" id="PTHR23513">
    <property type="entry name" value="INTEGRAL MEMBRANE EFFLUX PROTEIN-RELATED"/>
    <property type="match status" value="1"/>
</dbReference>
<proteinExistence type="predicted"/>
<accession>A0ABT8A2C5</accession>
<evidence type="ECO:0000256" key="5">
    <source>
        <dbReference type="ARBA" id="ARBA00022989"/>
    </source>
</evidence>
<organism evidence="8 9">
    <name type="scientific">Paeniroseomonas aquatica</name>
    <dbReference type="NCBI Taxonomy" id="373043"/>
    <lineage>
        <taxon>Bacteria</taxon>
        <taxon>Pseudomonadati</taxon>
        <taxon>Pseudomonadota</taxon>
        <taxon>Alphaproteobacteria</taxon>
        <taxon>Acetobacterales</taxon>
        <taxon>Acetobacteraceae</taxon>
        <taxon>Paeniroseomonas</taxon>
    </lineage>
</organism>
<keyword evidence="5 7" id="KW-1133">Transmembrane helix</keyword>
<feature type="transmembrane region" description="Helical" evidence="7">
    <location>
        <begin position="20"/>
        <end position="42"/>
    </location>
</feature>
<name>A0ABT8A2C5_9PROT</name>